<dbReference type="EMBL" id="JAVALS010000009">
    <property type="protein sequence ID" value="MDP5227962.1"/>
    <property type="molecule type" value="Genomic_DNA"/>
</dbReference>
<dbReference type="PANTHER" id="PTHR35369:SF2">
    <property type="entry name" value="BLR3025 PROTEIN"/>
    <property type="match status" value="1"/>
</dbReference>
<reference evidence="4 5" key="1">
    <citation type="submission" date="2023-08" db="EMBL/GenBank/DDBJ databases">
        <title>Arthrobacter horti sp. nov., isolated from forest soil.</title>
        <authorList>
            <person name="Park M."/>
        </authorList>
    </citation>
    <scope>NUCLEOTIDE SEQUENCE [LARGE SCALE GENOMIC DNA]</scope>
    <source>
        <strain evidence="4 5">YJM1</strain>
    </source>
</reference>
<gene>
    <name evidence="4" type="ORF">Q9R02_12420</name>
</gene>
<evidence type="ECO:0000313" key="4">
    <source>
        <dbReference type="EMBL" id="MDP5227962.1"/>
    </source>
</evidence>
<evidence type="ECO:0000259" key="3">
    <source>
        <dbReference type="Pfam" id="PF00817"/>
    </source>
</evidence>
<comment type="caution">
    <text evidence="4">The sequence shown here is derived from an EMBL/GenBank/DDBJ whole genome shotgun (WGS) entry which is preliminary data.</text>
</comment>
<dbReference type="InterPro" id="IPR001126">
    <property type="entry name" value="UmuC"/>
</dbReference>
<name>A0ABT9IRI8_9MICC</name>
<feature type="domain" description="UmuC" evidence="3">
    <location>
        <begin position="31"/>
        <end position="155"/>
    </location>
</feature>
<sequence>MNPETRAGIPRALVVWFPDWPIVAAQLAEEIPERVPSVLLEKGLVSVCSAEARAAGVVRRLRVREAQSRCPDLLVVHADPARDAREFEPVVVALEAALPGVQILRPGLCALRARGAARYYGSEENAVGAALEAAARLGLEARAGIADSVFAAEQAARWTTELRPLLIVPEGASARFLAELPVRTLGEPRLTSLLLRLGLSTLGSLAALPPSDVRARFGTEGLMAHARARGQDPRAVVPRVAPVPLDRTADFEPGLDRVDQIAFALRPTAEAFVEGLRVQGLACTSLRVHLLDDHGRRSERVWGHPHHFGTGDVVDRVRWQLQSEGSPAPSRRGTRPGAAASAGPSWRSTGETLGAPIVQVRLSPEAVDLLGRRGQTLFGGVEERLDHGLRRLQTMLGHGSVLLSVPGGGRLLTERSVLVPWGEDAPAGTAARADRPWPGTIPEPLPSTVFPEPLPVQLLDQEFRPLHVGTRGDLGAPPVWFVPGPKAARRTVRSWAGPWLLRQRWWDAEASQRAERFQILDGENEAWLLLGEGGRWWAEARYD</sequence>
<dbReference type="Pfam" id="PF00817">
    <property type="entry name" value="IMS"/>
    <property type="match status" value="1"/>
</dbReference>
<evidence type="ECO:0000256" key="1">
    <source>
        <dbReference type="ARBA" id="ARBA00022763"/>
    </source>
</evidence>
<dbReference type="Gene3D" id="3.40.1170.60">
    <property type="match status" value="1"/>
</dbReference>
<dbReference type="SUPFAM" id="SSF56672">
    <property type="entry name" value="DNA/RNA polymerases"/>
    <property type="match status" value="1"/>
</dbReference>
<dbReference type="RefSeq" id="WP_305997015.1">
    <property type="nucleotide sequence ID" value="NZ_JAVALS010000009.1"/>
</dbReference>
<dbReference type="InterPro" id="IPR050356">
    <property type="entry name" value="SulA_CellDiv_inhibitor"/>
</dbReference>
<feature type="region of interest" description="Disordered" evidence="2">
    <location>
        <begin position="322"/>
        <end position="350"/>
    </location>
</feature>
<keyword evidence="5" id="KW-1185">Reference proteome</keyword>
<evidence type="ECO:0000256" key="2">
    <source>
        <dbReference type="SAM" id="MobiDB-lite"/>
    </source>
</evidence>
<evidence type="ECO:0000313" key="5">
    <source>
        <dbReference type="Proteomes" id="UP001232725"/>
    </source>
</evidence>
<proteinExistence type="predicted"/>
<dbReference type="InterPro" id="IPR043502">
    <property type="entry name" value="DNA/RNA_pol_sf"/>
</dbReference>
<organism evidence="4 5">
    <name type="scientific">Arthrobacter horti</name>
    <dbReference type="NCBI Taxonomy" id="3068273"/>
    <lineage>
        <taxon>Bacteria</taxon>
        <taxon>Bacillati</taxon>
        <taxon>Actinomycetota</taxon>
        <taxon>Actinomycetes</taxon>
        <taxon>Micrococcales</taxon>
        <taxon>Micrococcaceae</taxon>
        <taxon>Arthrobacter</taxon>
    </lineage>
</organism>
<dbReference type="Proteomes" id="UP001232725">
    <property type="component" value="Unassembled WGS sequence"/>
</dbReference>
<dbReference type="PANTHER" id="PTHR35369">
    <property type="entry name" value="BLR3025 PROTEIN-RELATED"/>
    <property type="match status" value="1"/>
</dbReference>
<dbReference type="CDD" id="cd03468">
    <property type="entry name" value="PolY_like"/>
    <property type="match status" value="1"/>
</dbReference>
<accession>A0ABT9IRI8</accession>
<protein>
    <submittedName>
        <fullName evidence="4">DNA polymerase Y family protein</fullName>
    </submittedName>
</protein>
<keyword evidence="1" id="KW-0227">DNA damage</keyword>